<reference evidence="2 3" key="1">
    <citation type="journal article" date="2021" name="Elife">
        <title>Chloroplast acquisition without the gene transfer in kleptoplastic sea slugs, Plakobranchus ocellatus.</title>
        <authorList>
            <person name="Maeda T."/>
            <person name="Takahashi S."/>
            <person name="Yoshida T."/>
            <person name="Shimamura S."/>
            <person name="Takaki Y."/>
            <person name="Nagai Y."/>
            <person name="Toyoda A."/>
            <person name="Suzuki Y."/>
            <person name="Arimoto A."/>
            <person name="Ishii H."/>
            <person name="Satoh N."/>
            <person name="Nishiyama T."/>
            <person name="Hasebe M."/>
            <person name="Maruyama T."/>
            <person name="Minagawa J."/>
            <person name="Obokata J."/>
            <person name="Shigenobu S."/>
        </authorList>
    </citation>
    <scope>NUCLEOTIDE SEQUENCE [LARGE SCALE GENOMIC DNA]</scope>
</reference>
<gene>
    <name evidence="2" type="ORF">ElyMa_004527900</name>
</gene>
<name>A0AAV4HRL2_9GAST</name>
<proteinExistence type="predicted"/>
<accession>A0AAV4HRL2</accession>
<dbReference type="EMBL" id="BMAT01009139">
    <property type="protein sequence ID" value="GFR99411.1"/>
    <property type="molecule type" value="Genomic_DNA"/>
</dbReference>
<evidence type="ECO:0000313" key="3">
    <source>
        <dbReference type="Proteomes" id="UP000762676"/>
    </source>
</evidence>
<feature type="region of interest" description="Disordered" evidence="1">
    <location>
        <begin position="1"/>
        <end position="21"/>
    </location>
</feature>
<organism evidence="2 3">
    <name type="scientific">Elysia marginata</name>
    <dbReference type="NCBI Taxonomy" id="1093978"/>
    <lineage>
        <taxon>Eukaryota</taxon>
        <taxon>Metazoa</taxon>
        <taxon>Spiralia</taxon>
        <taxon>Lophotrochozoa</taxon>
        <taxon>Mollusca</taxon>
        <taxon>Gastropoda</taxon>
        <taxon>Heterobranchia</taxon>
        <taxon>Euthyneura</taxon>
        <taxon>Panpulmonata</taxon>
        <taxon>Sacoglossa</taxon>
        <taxon>Placobranchoidea</taxon>
        <taxon>Plakobranchidae</taxon>
        <taxon>Elysia</taxon>
    </lineage>
</organism>
<dbReference type="Proteomes" id="UP000762676">
    <property type="component" value="Unassembled WGS sequence"/>
</dbReference>
<evidence type="ECO:0000313" key="2">
    <source>
        <dbReference type="EMBL" id="GFR99411.1"/>
    </source>
</evidence>
<sequence>MQLGSQRHSHDTPCIRPGNPLDLRASQGQRNALRALVVLARSSQQKLFFVVKMRYEEEETSVSKQKDISPSVIVIILHGNLVLCTIRT</sequence>
<evidence type="ECO:0000256" key="1">
    <source>
        <dbReference type="SAM" id="MobiDB-lite"/>
    </source>
</evidence>
<keyword evidence="3" id="KW-1185">Reference proteome</keyword>
<dbReference type="AlphaFoldDB" id="A0AAV4HRL2"/>
<protein>
    <submittedName>
        <fullName evidence="2">Uncharacterized protein</fullName>
    </submittedName>
</protein>
<comment type="caution">
    <text evidence="2">The sequence shown here is derived from an EMBL/GenBank/DDBJ whole genome shotgun (WGS) entry which is preliminary data.</text>
</comment>